<dbReference type="GO" id="GO:0005886">
    <property type="term" value="C:plasma membrane"/>
    <property type="evidence" value="ECO:0007669"/>
    <property type="project" value="UniProtKB-SubCell"/>
</dbReference>
<evidence type="ECO:0000256" key="6">
    <source>
        <dbReference type="SAM" id="MobiDB-lite"/>
    </source>
</evidence>
<evidence type="ECO:0000313" key="9">
    <source>
        <dbReference type="Proteomes" id="UP000306740"/>
    </source>
</evidence>
<evidence type="ECO:0000313" key="8">
    <source>
        <dbReference type="EMBL" id="TNC45887.1"/>
    </source>
</evidence>
<dbReference type="AlphaFoldDB" id="A0A5C4MKS1"/>
<comment type="subcellular location">
    <subcellularLocation>
        <location evidence="1">Cell membrane</location>
        <topology evidence="1">Multi-pass membrane protein</topology>
    </subcellularLocation>
</comment>
<evidence type="ECO:0000256" key="1">
    <source>
        <dbReference type="ARBA" id="ARBA00004651"/>
    </source>
</evidence>
<evidence type="ECO:0008006" key="10">
    <source>
        <dbReference type="Google" id="ProtNLM"/>
    </source>
</evidence>
<feature type="region of interest" description="Disordered" evidence="6">
    <location>
        <begin position="353"/>
        <end position="373"/>
    </location>
</feature>
<evidence type="ECO:0000256" key="3">
    <source>
        <dbReference type="ARBA" id="ARBA00022692"/>
    </source>
</evidence>
<gene>
    <name evidence="8" type="ORF">FHE65_14335</name>
</gene>
<organism evidence="8 9">
    <name type="scientific">Mumia zhuanghuii</name>
    <dbReference type="NCBI Taxonomy" id="2585211"/>
    <lineage>
        <taxon>Bacteria</taxon>
        <taxon>Bacillati</taxon>
        <taxon>Actinomycetota</taxon>
        <taxon>Actinomycetes</taxon>
        <taxon>Propionibacteriales</taxon>
        <taxon>Nocardioidaceae</taxon>
        <taxon>Mumia</taxon>
    </lineage>
</organism>
<dbReference type="EMBL" id="VDFR01000065">
    <property type="protein sequence ID" value="TNC45887.1"/>
    <property type="molecule type" value="Genomic_DNA"/>
</dbReference>
<dbReference type="RefSeq" id="WP_139106069.1">
    <property type="nucleotide sequence ID" value="NZ_VDFR01000065.1"/>
</dbReference>
<reference evidence="8 9" key="1">
    <citation type="submission" date="2019-05" db="EMBL/GenBank/DDBJ databases">
        <title>Mumia sp. nov., isolated from the intestinal contents of plateau pika (Ochotona curzoniae) in the Qinghai-Tibet plateau of China.</title>
        <authorList>
            <person name="Tian Z."/>
        </authorList>
    </citation>
    <scope>NUCLEOTIDE SEQUENCE [LARGE SCALE GENOMIC DNA]</scope>
    <source>
        <strain evidence="9">527</strain>
    </source>
</reference>
<dbReference type="OrthoDB" id="3579456at2"/>
<keyword evidence="5 7" id="KW-0472">Membrane</keyword>
<name>A0A5C4MKS1_9ACTN</name>
<accession>A0A5C4MKS1</accession>
<keyword evidence="3 7" id="KW-0812">Transmembrane</keyword>
<keyword evidence="4 7" id="KW-1133">Transmembrane helix</keyword>
<keyword evidence="2" id="KW-1003">Cell membrane</keyword>
<dbReference type="Pfam" id="PF06081">
    <property type="entry name" value="ArAE_1"/>
    <property type="match status" value="1"/>
</dbReference>
<comment type="caution">
    <text evidence="8">The sequence shown here is derived from an EMBL/GenBank/DDBJ whole genome shotgun (WGS) entry which is preliminary data.</text>
</comment>
<sequence>MKSTSSPDPLLGSRTHIAIKAAVAAAVAWQVGNLVPPPVGDYAYYAPLGAVLAVHPSVAASVRDSAQLFTALVMGAGVGAVFHLLPLPGSVAIGLLVLIAVLLGGWDRLGAQRSWVITAALFTYILGNVDTSDFVSGLIGQVAIGAAIGFALTLLLPPVPERVSRKRLEAVADMAADQLDDLAEALVTPDDEDGPWKELPREVLPEALRLRESYASLDDALRGNLRARRWRTVVARQRATADVIERVAALAENLTFTISEVQISERRWLRPGGEAARTVADTLHDLATVVRTLAREQQVRPADAASLARSLEDLSALVTASLDDGEQAFPGAAVVVSLRRILGALPVAEGAEPLPGISPLSSSSWPPRRPPRP</sequence>
<feature type="transmembrane region" description="Helical" evidence="7">
    <location>
        <begin position="91"/>
        <end position="106"/>
    </location>
</feature>
<evidence type="ECO:0000256" key="2">
    <source>
        <dbReference type="ARBA" id="ARBA00022475"/>
    </source>
</evidence>
<evidence type="ECO:0000256" key="4">
    <source>
        <dbReference type="ARBA" id="ARBA00022989"/>
    </source>
</evidence>
<feature type="compositionally biased region" description="Low complexity" evidence="6">
    <location>
        <begin position="353"/>
        <end position="366"/>
    </location>
</feature>
<feature type="transmembrane region" description="Helical" evidence="7">
    <location>
        <begin position="135"/>
        <end position="157"/>
    </location>
</feature>
<dbReference type="InterPro" id="IPR010343">
    <property type="entry name" value="ArAE_1"/>
</dbReference>
<dbReference type="Proteomes" id="UP000306740">
    <property type="component" value="Unassembled WGS sequence"/>
</dbReference>
<evidence type="ECO:0000256" key="7">
    <source>
        <dbReference type="SAM" id="Phobius"/>
    </source>
</evidence>
<evidence type="ECO:0000256" key="5">
    <source>
        <dbReference type="ARBA" id="ARBA00023136"/>
    </source>
</evidence>
<proteinExistence type="predicted"/>
<protein>
    <recommendedName>
        <fullName evidence="10">FUSC family protein</fullName>
    </recommendedName>
</protein>